<dbReference type="InterPro" id="IPR036249">
    <property type="entry name" value="Thioredoxin-like_sf"/>
</dbReference>
<dbReference type="Gene3D" id="3.40.30.10">
    <property type="entry name" value="Glutaredoxin"/>
    <property type="match status" value="1"/>
</dbReference>
<dbReference type="SUPFAM" id="SSF52833">
    <property type="entry name" value="Thioredoxin-like"/>
    <property type="match status" value="1"/>
</dbReference>
<dbReference type="Proteomes" id="UP000530850">
    <property type="component" value="Unassembled WGS sequence"/>
</dbReference>
<keyword evidence="2" id="KW-0808">Transferase</keyword>
<organism evidence="3 4">
    <name type="scientific">Parvibacter caecicola</name>
    <dbReference type="NCBI Taxonomy" id="747645"/>
    <lineage>
        <taxon>Bacteria</taxon>
        <taxon>Bacillati</taxon>
        <taxon>Actinomycetota</taxon>
        <taxon>Coriobacteriia</taxon>
        <taxon>Coriobacteriales</taxon>
        <taxon>Coriobacteriaceae</taxon>
        <taxon>Parvibacter</taxon>
    </lineage>
</organism>
<dbReference type="InterPro" id="IPR004045">
    <property type="entry name" value="Glutathione_S-Trfase_N"/>
</dbReference>
<protein>
    <submittedName>
        <fullName evidence="3">Glutaredoxin</fullName>
    </submittedName>
    <submittedName>
        <fullName evidence="2">Glutathione S-transferase</fullName>
    </submittedName>
</protein>
<reference evidence="2 5" key="2">
    <citation type="submission" date="2020-08" db="EMBL/GenBank/DDBJ databases">
        <title>Sequencing the genomes of 1000 actinobacteria strains.</title>
        <authorList>
            <person name="Klenk H.-P."/>
        </authorList>
    </citation>
    <scope>NUCLEOTIDE SEQUENCE [LARGE SCALE GENOMIC DNA]</scope>
    <source>
        <strain evidence="2 5">DSM 22242</strain>
    </source>
</reference>
<dbReference type="CDD" id="cd00570">
    <property type="entry name" value="GST_N_family"/>
    <property type="match status" value="1"/>
</dbReference>
<dbReference type="GO" id="GO:0016740">
    <property type="term" value="F:transferase activity"/>
    <property type="evidence" value="ECO:0007669"/>
    <property type="project" value="UniProtKB-KW"/>
</dbReference>
<dbReference type="Pfam" id="PF13417">
    <property type="entry name" value="GST_N_3"/>
    <property type="match status" value="1"/>
</dbReference>
<dbReference type="GeneID" id="93357134"/>
<evidence type="ECO:0000259" key="1">
    <source>
        <dbReference type="Pfam" id="PF13417"/>
    </source>
</evidence>
<proteinExistence type="predicted"/>
<dbReference type="EMBL" id="JACHYA010000001">
    <property type="protein sequence ID" value="MBB3170767.1"/>
    <property type="molecule type" value="Genomic_DNA"/>
</dbReference>
<dbReference type="RefSeq" id="WP_123185835.1">
    <property type="nucleotide sequence ID" value="NZ_CANPEU010000036.1"/>
</dbReference>
<evidence type="ECO:0000313" key="4">
    <source>
        <dbReference type="Proteomes" id="UP000309454"/>
    </source>
</evidence>
<comment type="caution">
    <text evidence="3">The sequence shown here is derived from an EMBL/GenBank/DDBJ whole genome shotgun (WGS) entry which is preliminary data.</text>
</comment>
<dbReference type="AlphaFoldDB" id="A0A3N0AB83"/>
<accession>A0A3N0AB83</accession>
<name>A0A3N0AB83_9ACTN</name>
<reference evidence="3 4" key="1">
    <citation type="submission" date="2019-04" db="EMBL/GenBank/DDBJ databases">
        <title>Microbes associate with the intestines of laboratory mice.</title>
        <authorList>
            <person name="Navarre W."/>
            <person name="Wong E."/>
            <person name="Huang K.C."/>
            <person name="Tropini C."/>
            <person name="Ng K."/>
            <person name="Yu B."/>
        </authorList>
    </citation>
    <scope>NUCLEOTIDE SEQUENCE [LARGE SCALE GENOMIC DNA]</scope>
    <source>
        <strain evidence="3 4">NM48_B13</strain>
    </source>
</reference>
<feature type="domain" description="GST N-terminal" evidence="1">
    <location>
        <begin position="9"/>
        <end position="81"/>
    </location>
</feature>
<evidence type="ECO:0000313" key="2">
    <source>
        <dbReference type="EMBL" id="MBB3170767.1"/>
    </source>
</evidence>
<dbReference type="PROSITE" id="PS51354">
    <property type="entry name" value="GLUTAREDOXIN_2"/>
    <property type="match status" value="1"/>
</dbReference>
<evidence type="ECO:0000313" key="5">
    <source>
        <dbReference type="Proteomes" id="UP000530850"/>
    </source>
</evidence>
<sequence>MAYLSDCVLYYKKTCPYCRKVLDYMASAGVTMDLRDTRQPGSEDDLVRIGGMKQVPCLVHNGRALYESDDIIEWLRTNAAGR</sequence>
<keyword evidence="4" id="KW-1185">Reference proteome</keyword>
<dbReference type="Proteomes" id="UP000309454">
    <property type="component" value="Unassembled WGS sequence"/>
</dbReference>
<dbReference type="EMBL" id="SSTM01000007">
    <property type="protein sequence ID" value="TJW09749.1"/>
    <property type="molecule type" value="Genomic_DNA"/>
</dbReference>
<gene>
    <name evidence="3" type="ORF">E5982_08885</name>
    <name evidence="2" type="ORF">FHR31_000547</name>
</gene>
<dbReference type="OrthoDB" id="8991911at2"/>
<evidence type="ECO:0000313" key="3">
    <source>
        <dbReference type="EMBL" id="TJW09749.1"/>
    </source>
</evidence>